<keyword evidence="3" id="KW-1185">Reference proteome</keyword>
<proteinExistence type="predicted"/>
<feature type="region of interest" description="Disordered" evidence="1">
    <location>
        <begin position="1"/>
        <end position="23"/>
    </location>
</feature>
<evidence type="ECO:0000313" key="2">
    <source>
        <dbReference type="EnsemblPlants" id="Zm00001eb147470_P002"/>
    </source>
</evidence>
<accession>A0A804NAQ8</accession>
<sequence length="106" mass="12151">MPRSIHHRNRNCTRLPHDSSAPNHCSILRPLHFPAPSFPRQCDAGEEGRRRRSLPRHRRGRISDIAQPCRPRSRLVLCKISPAARPVRDSRQARRSSCRLSSCKGT</sequence>
<feature type="compositionally biased region" description="Basic residues" evidence="1">
    <location>
        <begin position="1"/>
        <end position="11"/>
    </location>
</feature>
<protein>
    <submittedName>
        <fullName evidence="2">Uncharacterized protein</fullName>
    </submittedName>
</protein>
<dbReference type="AlphaFoldDB" id="A0A804NAQ8"/>
<dbReference type="Proteomes" id="UP000007305">
    <property type="component" value="Chromosome 3"/>
</dbReference>
<feature type="region of interest" description="Disordered" evidence="1">
    <location>
        <begin position="38"/>
        <end position="66"/>
    </location>
</feature>
<dbReference type="Gramene" id="Zm00001eb147470_T002">
    <property type="protein sequence ID" value="Zm00001eb147470_P002"/>
    <property type="gene ID" value="Zm00001eb147470"/>
</dbReference>
<evidence type="ECO:0000256" key="1">
    <source>
        <dbReference type="SAM" id="MobiDB-lite"/>
    </source>
</evidence>
<dbReference type="EnsemblPlants" id="Zm00001eb147470_T002">
    <property type="protein sequence ID" value="Zm00001eb147470_P002"/>
    <property type="gene ID" value="Zm00001eb147470"/>
</dbReference>
<evidence type="ECO:0000313" key="3">
    <source>
        <dbReference type="Proteomes" id="UP000007305"/>
    </source>
</evidence>
<organism evidence="2 3">
    <name type="scientific">Zea mays</name>
    <name type="common">Maize</name>
    <dbReference type="NCBI Taxonomy" id="4577"/>
    <lineage>
        <taxon>Eukaryota</taxon>
        <taxon>Viridiplantae</taxon>
        <taxon>Streptophyta</taxon>
        <taxon>Embryophyta</taxon>
        <taxon>Tracheophyta</taxon>
        <taxon>Spermatophyta</taxon>
        <taxon>Magnoliopsida</taxon>
        <taxon>Liliopsida</taxon>
        <taxon>Poales</taxon>
        <taxon>Poaceae</taxon>
        <taxon>PACMAD clade</taxon>
        <taxon>Panicoideae</taxon>
        <taxon>Andropogonodae</taxon>
        <taxon>Andropogoneae</taxon>
        <taxon>Tripsacinae</taxon>
        <taxon>Zea</taxon>
    </lineage>
</organism>
<feature type="region of interest" description="Disordered" evidence="1">
    <location>
        <begin position="83"/>
        <end position="106"/>
    </location>
</feature>
<reference evidence="2" key="2">
    <citation type="submission" date="2019-07" db="EMBL/GenBank/DDBJ databases">
        <authorList>
            <person name="Seetharam A."/>
            <person name="Woodhouse M."/>
            <person name="Cannon E."/>
        </authorList>
    </citation>
    <scope>NUCLEOTIDE SEQUENCE [LARGE SCALE GENOMIC DNA]</scope>
    <source>
        <strain evidence="2">cv. B73</strain>
    </source>
</reference>
<reference evidence="2" key="3">
    <citation type="submission" date="2021-05" db="UniProtKB">
        <authorList>
            <consortium name="EnsemblPlants"/>
        </authorList>
    </citation>
    <scope>IDENTIFICATION</scope>
    <source>
        <strain evidence="2">cv. B73</strain>
    </source>
</reference>
<reference evidence="3" key="1">
    <citation type="submission" date="2015-12" db="EMBL/GenBank/DDBJ databases">
        <title>Update maize B73 reference genome by single molecule sequencing technologies.</title>
        <authorList>
            <consortium name="Maize Genome Sequencing Project"/>
            <person name="Ware D."/>
        </authorList>
    </citation>
    <scope>NUCLEOTIDE SEQUENCE [LARGE SCALE GENOMIC DNA]</scope>
    <source>
        <strain evidence="3">cv. B73</strain>
    </source>
</reference>
<feature type="compositionally biased region" description="Basic residues" evidence="1">
    <location>
        <begin position="50"/>
        <end position="60"/>
    </location>
</feature>
<name>A0A804NAQ8_MAIZE</name>